<evidence type="ECO:0000313" key="3">
    <source>
        <dbReference type="EMBL" id="MBY9074018.1"/>
    </source>
</evidence>
<feature type="transmembrane region" description="Helical" evidence="2">
    <location>
        <begin position="81"/>
        <end position="103"/>
    </location>
</feature>
<dbReference type="InterPro" id="IPR006135">
    <property type="entry name" value="T3SS_substrate_exporter"/>
</dbReference>
<dbReference type="RefSeq" id="WP_221023746.1">
    <property type="nucleotide sequence ID" value="NZ_JAIEZQ010000001.1"/>
</dbReference>
<dbReference type="Proteomes" id="UP000754710">
    <property type="component" value="Unassembled WGS sequence"/>
</dbReference>
<name>A0ABS7RIX2_9ACTN</name>
<keyword evidence="2" id="KW-0472">Membrane</keyword>
<dbReference type="EMBL" id="JAIEZQ010000001">
    <property type="protein sequence ID" value="MBY9074018.1"/>
    <property type="molecule type" value="Genomic_DNA"/>
</dbReference>
<organism evidence="3 4">
    <name type="scientific">Nocardioides jiangsuensis</name>
    <dbReference type="NCBI Taxonomy" id="2866161"/>
    <lineage>
        <taxon>Bacteria</taxon>
        <taxon>Bacillati</taxon>
        <taxon>Actinomycetota</taxon>
        <taxon>Actinomycetes</taxon>
        <taxon>Propionibacteriales</taxon>
        <taxon>Nocardioidaceae</taxon>
        <taxon>Nocardioides</taxon>
    </lineage>
</organism>
<sequence>MSEERTEKATPKKLKDSRKEGQVARTPEIGGWASMLVVAMMLGWLVQHGTDEIRELLVTSLALVEQPEAGRALQLLQEGSTLALLLSLALGIGVLFVGVVSAAGQGGLHLATKTLKPKWSRLNPLQGAKRLFGPHALWEGAKILVKSAVVALLVWRGVKELMPLLGGLVPVDAALELAASAATTLMRDVAVAGLLAAAADYAMARRRTGKQVRMTKKEVRDEHRMSEGDPMVRGALRARQLAAARNRMMADVPQADVVLVNPVHVAVALRYEADRGTPRVVAKGAGAVAARIRELAESSRVPLVEDVPLARALHASCEVGQEIPPELYHAVAQVLAFVLSRRARGSAAGRHRSPRTAKTLPTLTRGRRRAARPGAADENSSGAPAPGR</sequence>
<gene>
    <name evidence="3" type="ORF">K1X13_04195</name>
</gene>
<dbReference type="PANTHER" id="PTHR30531:SF14">
    <property type="entry name" value="SURFACE PRESENTATION OF ANTIGENS PROTEIN SPAS"/>
    <property type="match status" value="1"/>
</dbReference>
<evidence type="ECO:0000313" key="4">
    <source>
        <dbReference type="Proteomes" id="UP000754710"/>
    </source>
</evidence>
<dbReference type="Pfam" id="PF01312">
    <property type="entry name" value="Bac_export_2"/>
    <property type="match status" value="1"/>
</dbReference>
<comment type="caution">
    <text evidence="3">The sequence shown here is derived from an EMBL/GenBank/DDBJ whole genome shotgun (WGS) entry which is preliminary data.</text>
</comment>
<dbReference type="SUPFAM" id="SSF160544">
    <property type="entry name" value="EscU C-terminal domain-like"/>
    <property type="match status" value="1"/>
</dbReference>
<dbReference type="PRINTS" id="PR00950">
    <property type="entry name" value="TYPE3IMSPROT"/>
</dbReference>
<dbReference type="Gene3D" id="3.40.1690.10">
    <property type="entry name" value="secretion proteins EscU"/>
    <property type="match status" value="1"/>
</dbReference>
<keyword evidence="2" id="KW-1133">Transmembrane helix</keyword>
<feature type="compositionally biased region" description="Basic residues" evidence="1">
    <location>
        <begin position="345"/>
        <end position="355"/>
    </location>
</feature>
<protein>
    <submittedName>
        <fullName evidence="3">EscU/YscU/HrcU family type III secretion system export apparatus switch protein</fullName>
    </submittedName>
</protein>
<keyword evidence="2" id="KW-0812">Transmembrane</keyword>
<accession>A0ABS7RIX2</accession>
<evidence type="ECO:0000256" key="1">
    <source>
        <dbReference type="SAM" id="MobiDB-lite"/>
    </source>
</evidence>
<keyword evidence="4" id="KW-1185">Reference proteome</keyword>
<evidence type="ECO:0000256" key="2">
    <source>
        <dbReference type="SAM" id="Phobius"/>
    </source>
</evidence>
<feature type="region of interest" description="Disordered" evidence="1">
    <location>
        <begin position="345"/>
        <end position="388"/>
    </location>
</feature>
<dbReference type="Gene3D" id="6.10.250.2080">
    <property type="match status" value="1"/>
</dbReference>
<proteinExistence type="predicted"/>
<dbReference type="InterPro" id="IPR029025">
    <property type="entry name" value="T3SS_substrate_exporter_C"/>
</dbReference>
<reference evidence="3 4" key="1">
    <citation type="submission" date="2021-08" db="EMBL/GenBank/DDBJ databases">
        <title>Nocardioides bacterium WL0053 sp. nov., isolated from the sediment.</title>
        <authorList>
            <person name="Wang L."/>
            <person name="Zhang D."/>
            <person name="Zhang A."/>
        </authorList>
    </citation>
    <scope>NUCLEOTIDE SEQUENCE [LARGE SCALE GENOMIC DNA]</scope>
    <source>
        <strain evidence="3 4">WL0053</strain>
    </source>
</reference>
<feature type="region of interest" description="Disordered" evidence="1">
    <location>
        <begin position="1"/>
        <end position="22"/>
    </location>
</feature>
<dbReference type="PANTHER" id="PTHR30531">
    <property type="entry name" value="FLAGELLAR BIOSYNTHETIC PROTEIN FLHB"/>
    <property type="match status" value="1"/>
</dbReference>